<dbReference type="AlphaFoldDB" id="A0A0E0ET56"/>
<evidence type="ECO:0000313" key="3">
    <source>
        <dbReference type="Proteomes" id="UP000008021"/>
    </source>
</evidence>
<evidence type="ECO:0000256" key="1">
    <source>
        <dbReference type="SAM" id="MobiDB-lite"/>
    </source>
</evidence>
<protein>
    <submittedName>
        <fullName evidence="2">Uncharacterized protein</fullName>
    </submittedName>
</protein>
<keyword evidence="3" id="KW-1185">Reference proteome</keyword>
<evidence type="ECO:0000313" key="2">
    <source>
        <dbReference type="EnsemblPlants" id="OMERI09G10630.2"/>
    </source>
</evidence>
<dbReference type="Gramene" id="OMERI09G10630.3">
    <property type="protein sequence ID" value="OMERI09G10630.3"/>
    <property type="gene ID" value="OMERI09G10630"/>
</dbReference>
<name>A0A0E0ET56_9ORYZ</name>
<dbReference type="Gramene" id="OMERI09G10630.1">
    <property type="protein sequence ID" value="OMERI09G10630.1"/>
    <property type="gene ID" value="OMERI09G10630"/>
</dbReference>
<organism evidence="2">
    <name type="scientific">Oryza meridionalis</name>
    <dbReference type="NCBI Taxonomy" id="40149"/>
    <lineage>
        <taxon>Eukaryota</taxon>
        <taxon>Viridiplantae</taxon>
        <taxon>Streptophyta</taxon>
        <taxon>Embryophyta</taxon>
        <taxon>Tracheophyta</taxon>
        <taxon>Spermatophyta</taxon>
        <taxon>Magnoliopsida</taxon>
        <taxon>Liliopsida</taxon>
        <taxon>Poales</taxon>
        <taxon>Poaceae</taxon>
        <taxon>BOP clade</taxon>
        <taxon>Oryzoideae</taxon>
        <taxon>Oryzeae</taxon>
        <taxon>Oryzinae</taxon>
        <taxon>Oryza</taxon>
    </lineage>
</organism>
<dbReference type="EnsemblPlants" id="OMERI09G10630.2">
    <property type="protein sequence ID" value="OMERI09G10630.2"/>
    <property type="gene ID" value="OMERI09G10630"/>
</dbReference>
<dbReference type="Proteomes" id="UP000008021">
    <property type="component" value="Chromosome 9"/>
</dbReference>
<reference evidence="2" key="2">
    <citation type="submission" date="2018-05" db="EMBL/GenBank/DDBJ databases">
        <title>OmerRS3 (Oryza meridionalis Reference Sequence Version 3).</title>
        <authorList>
            <person name="Zhang J."/>
            <person name="Kudrna D."/>
            <person name="Lee S."/>
            <person name="Talag J."/>
            <person name="Welchert J."/>
            <person name="Wing R.A."/>
        </authorList>
    </citation>
    <scope>NUCLEOTIDE SEQUENCE [LARGE SCALE GENOMIC DNA]</scope>
    <source>
        <strain evidence="2">OR44</strain>
    </source>
</reference>
<proteinExistence type="predicted"/>
<accession>A0A0E0ET56</accession>
<dbReference type="EnsemblPlants" id="OMERI09G10630.3">
    <property type="protein sequence ID" value="OMERI09G10630.3"/>
    <property type="gene ID" value="OMERI09G10630"/>
</dbReference>
<dbReference type="Gramene" id="OMERI09G10630.2">
    <property type="protein sequence ID" value="OMERI09G10630.2"/>
    <property type="gene ID" value="OMERI09G10630"/>
</dbReference>
<sequence>MRDADRLPPPNAHSAAPTRSPLPPALPSLPAPPRSGNCRRPLPFAAANPGRGVQSTTPYAPSAAISERV</sequence>
<feature type="region of interest" description="Disordered" evidence="1">
    <location>
        <begin position="1"/>
        <end position="69"/>
    </location>
</feature>
<dbReference type="EnsemblPlants" id="OMERI09G10630.1">
    <property type="protein sequence ID" value="OMERI09G10630.1"/>
    <property type="gene ID" value="OMERI09G10630"/>
</dbReference>
<dbReference type="HOGENOM" id="CLU_2780177_0_0_1"/>
<reference evidence="2" key="1">
    <citation type="submission" date="2015-04" db="UniProtKB">
        <authorList>
            <consortium name="EnsemblPlants"/>
        </authorList>
    </citation>
    <scope>IDENTIFICATION</scope>
</reference>
<feature type="compositionally biased region" description="Pro residues" evidence="1">
    <location>
        <begin position="20"/>
        <end position="33"/>
    </location>
</feature>